<dbReference type="Proteomes" id="UP000232693">
    <property type="component" value="Chromosome"/>
</dbReference>
<dbReference type="CDD" id="cd01115">
    <property type="entry name" value="SLC13_permease"/>
    <property type="match status" value="1"/>
</dbReference>
<feature type="transmembrane region" description="Helical" evidence="5">
    <location>
        <begin position="320"/>
        <end position="341"/>
    </location>
</feature>
<evidence type="ECO:0000313" key="7">
    <source>
        <dbReference type="Proteomes" id="UP000232693"/>
    </source>
</evidence>
<dbReference type="PANTHER" id="PTHR10283">
    <property type="entry name" value="SOLUTE CARRIER FAMILY 13 MEMBER"/>
    <property type="match status" value="1"/>
</dbReference>
<dbReference type="EMBL" id="CP025120">
    <property type="protein sequence ID" value="AUD79373.1"/>
    <property type="molecule type" value="Genomic_DNA"/>
</dbReference>
<protein>
    <submittedName>
        <fullName evidence="6">Sodium:dicarboxylate symporter</fullName>
    </submittedName>
</protein>
<dbReference type="AlphaFoldDB" id="A0A2K9ASI2"/>
<feature type="transmembrane region" description="Helical" evidence="5">
    <location>
        <begin position="258"/>
        <end position="278"/>
    </location>
</feature>
<evidence type="ECO:0000256" key="3">
    <source>
        <dbReference type="ARBA" id="ARBA00022989"/>
    </source>
</evidence>
<dbReference type="Pfam" id="PF00939">
    <property type="entry name" value="Na_sulph_symp"/>
    <property type="match status" value="1"/>
</dbReference>
<name>A0A2K9ASI2_9GAMM</name>
<feature type="transmembrane region" description="Helical" evidence="5">
    <location>
        <begin position="403"/>
        <end position="423"/>
    </location>
</feature>
<dbReference type="InterPro" id="IPR001898">
    <property type="entry name" value="SLC13A/DASS"/>
</dbReference>
<dbReference type="PANTHER" id="PTHR10283:SF82">
    <property type="entry name" value="SOLUTE CARRIER FAMILY 13 MEMBER 2"/>
    <property type="match status" value="1"/>
</dbReference>
<keyword evidence="3 5" id="KW-1133">Transmembrane helix</keyword>
<feature type="transmembrane region" description="Helical" evidence="5">
    <location>
        <begin position="290"/>
        <end position="308"/>
    </location>
</feature>
<keyword evidence="2 5" id="KW-0812">Transmembrane</keyword>
<gene>
    <name evidence="6" type="ORF">CW740_08990</name>
</gene>
<dbReference type="OrthoDB" id="9766267at2"/>
<comment type="subcellular location">
    <subcellularLocation>
        <location evidence="1">Membrane</location>
        <topology evidence="1">Multi-pass membrane protein</topology>
    </subcellularLocation>
</comment>
<feature type="transmembrane region" description="Helical" evidence="5">
    <location>
        <begin position="47"/>
        <end position="68"/>
    </location>
</feature>
<dbReference type="KEGG" id="kpd:CW740_08990"/>
<feature type="transmembrane region" description="Helical" evidence="5">
    <location>
        <begin position="123"/>
        <end position="155"/>
    </location>
</feature>
<evidence type="ECO:0000256" key="2">
    <source>
        <dbReference type="ARBA" id="ARBA00022692"/>
    </source>
</evidence>
<evidence type="ECO:0000256" key="4">
    <source>
        <dbReference type="ARBA" id="ARBA00023136"/>
    </source>
</evidence>
<dbReference type="GO" id="GO:1905039">
    <property type="term" value="P:carboxylic acid transmembrane transport"/>
    <property type="evidence" value="ECO:0007669"/>
    <property type="project" value="UniProtKB-ARBA"/>
</dbReference>
<feature type="transmembrane region" description="Helical" evidence="5">
    <location>
        <begin position="167"/>
        <end position="190"/>
    </location>
</feature>
<dbReference type="RefSeq" id="WP_106647191.1">
    <property type="nucleotide sequence ID" value="NZ_BMGO01000001.1"/>
</dbReference>
<accession>A0A2K9ASI2</accession>
<feature type="transmembrane region" description="Helical" evidence="5">
    <location>
        <begin position="80"/>
        <end position="98"/>
    </location>
</feature>
<organism evidence="6 7">
    <name type="scientific">Kangiella profundi</name>
    <dbReference type="NCBI Taxonomy" id="1561924"/>
    <lineage>
        <taxon>Bacteria</taxon>
        <taxon>Pseudomonadati</taxon>
        <taxon>Pseudomonadota</taxon>
        <taxon>Gammaproteobacteria</taxon>
        <taxon>Kangiellales</taxon>
        <taxon>Kangiellaceae</taxon>
        <taxon>Kangiella</taxon>
    </lineage>
</organism>
<evidence type="ECO:0000313" key="6">
    <source>
        <dbReference type="EMBL" id="AUD79373.1"/>
    </source>
</evidence>
<dbReference type="GO" id="GO:0008514">
    <property type="term" value="F:organic anion transmembrane transporter activity"/>
    <property type="evidence" value="ECO:0007669"/>
    <property type="project" value="UniProtKB-ARBA"/>
</dbReference>
<dbReference type="NCBIfam" id="TIGR00785">
    <property type="entry name" value="dass"/>
    <property type="match status" value="1"/>
</dbReference>
<sequence>MQQQLRPIALFFGPALAALVYFLMSSSGFTHPASITAAIASLCAIWWIFEPIPIPATSLIPIAAFPAFDVLSAKQVAEAYGHWLILLLMGGFILSTALEKSGTHKRLALGMIRLVGSHSEKRIVFGFMVASAALSMWISNTATTLMLLPVAMAIIQCGPDNENTRKFAIALLLGLGYAANIGGVGTPIGTPPNLLFMNFYAQATGEVISFIDWMMWALPIVILFVPLMWLWLTRKLKAHQSYDLPPVGKWRPEEKRTMAVFTVVALLWILRTGPFGGWSELLGLEHANDASVALLGVIAMFMIPNGKGCKLLDWETANRIPWGVLLLFAGGIAIASAFTASGLSEIIGNSMGFLTNLPPLLLIVSICLIVTFITELTSNTATAALLMPILAAAGVAADMDPAILMFPAAISASCAFMLPVATGPNAVIFSSNKLSVELMVRNGFILNLIGAGIITLVVYFLVGH</sequence>
<feature type="transmembrane region" description="Helical" evidence="5">
    <location>
        <begin position="210"/>
        <end position="232"/>
    </location>
</feature>
<feature type="transmembrane region" description="Helical" evidence="5">
    <location>
        <begin position="380"/>
        <end position="397"/>
    </location>
</feature>
<keyword evidence="7" id="KW-1185">Reference proteome</keyword>
<proteinExistence type="predicted"/>
<dbReference type="GO" id="GO:0005886">
    <property type="term" value="C:plasma membrane"/>
    <property type="evidence" value="ECO:0007669"/>
    <property type="project" value="TreeGrafter"/>
</dbReference>
<evidence type="ECO:0000256" key="1">
    <source>
        <dbReference type="ARBA" id="ARBA00004141"/>
    </source>
</evidence>
<evidence type="ECO:0000256" key="5">
    <source>
        <dbReference type="SAM" id="Phobius"/>
    </source>
</evidence>
<reference evidence="6 7" key="1">
    <citation type="submission" date="2017-12" db="EMBL/GenBank/DDBJ databases">
        <title>Kangiella profundi FT102 completed genome.</title>
        <authorList>
            <person name="Xu J."/>
            <person name="Wang J."/>
            <person name="Lu Y."/>
        </authorList>
    </citation>
    <scope>NUCLEOTIDE SEQUENCE [LARGE SCALE GENOMIC DNA]</scope>
    <source>
        <strain evidence="6 7">FT102</strain>
    </source>
</reference>
<keyword evidence="4 5" id="KW-0472">Membrane</keyword>
<feature type="transmembrane region" description="Helical" evidence="5">
    <location>
        <begin position="353"/>
        <end position="373"/>
    </location>
</feature>
<feature type="transmembrane region" description="Helical" evidence="5">
    <location>
        <begin position="444"/>
        <end position="462"/>
    </location>
</feature>